<gene>
    <name evidence="7" type="primary">mnmE</name>
    <name evidence="7" type="synonym">trmE</name>
    <name evidence="10" type="ORF">FBZ83_105160</name>
</gene>
<keyword evidence="5 7" id="KW-0630">Potassium</keyword>
<dbReference type="EC" id="3.6.-.-" evidence="7"/>
<dbReference type="InterPro" id="IPR005225">
    <property type="entry name" value="Small_GTP-bd"/>
</dbReference>
<name>A0A560CHE5_AZOBR</name>
<feature type="binding site" evidence="7">
    <location>
        <position position="449"/>
    </location>
    <ligand>
        <name>(6S)-5-formyl-5,6,7,8-tetrahydrofolate</name>
        <dbReference type="ChEBI" id="CHEBI:57457"/>
    </ligand>
</feature>
<comment type="subunit">
    <text evidence="7">Homodimer. Heterotetramer of two MnmE and two MnmG subunits.</text>
</comment>
<accession>A0A560CHE5</accession>
<dbReference type="GO" id="GO:0046872">
    <property type="term" value="F:metal ion binding"/>
    <property type="evidence" value="ECO:0007669"/>
    <property type="project" value="UniProtKB-KW"/>
</dbReference>
<dbReference type="Gene3D" id="3.40.50.300">
    <property type="entry name" value="P-loop containing nucleotide triphosphate hydrolases"/>
    <property type="match status" value="1"/>
</dbReference>
<dbReference type="InterPro" id="IPR025867">
    <property type="entry name" value="MnmE_helical"/>
</dbReference>
<evidence type="ECO:0000256" key="7">
    <source>
        <dbReference type="HAMAP-Rule" id="MF_00379"/>
    </source>
</evidence>
<evidence type="ECO:0000313" key="11">
    <source>
        <dbReference type="Proteomes" id="UP000318529"/>
    </source>
</evidence>
<evidence type="ECO:0000256" key="4">
    <source>
        <dbReference type="ARBA" id="ARBA00022801"/>
    </source>
</evidence>
<feature type="domain" description="TrmE-type G" evidence="9">
    <location>
        <begin position="222"/>
        <end position="375"/>
    </location>
</feature>
<dbReference type="InterPro" id="IPR027368">
    <property type="entry name" value="MnmE_dom2"/>
</dbReference>
<dbReference type="PRINTS" id="PR00326">
    <property type="entry name" value="GTP1OBG"/>
</dbReference>
<feature type="binding site" evidence="7">
    <location>
        <begin position="232"/>
        <end position="237"/>
    </location>
    <ligand>
        <name>GTP</name>
        <dbReference type="ChEBI" id="CHEBI:37565"/>
    </ligand>
</feature>
<dbReference type="Gene3D" id="1.20.120.430">
    <property type="entry name" value="tRNA modification GTPase MnmE domain 2"/>
    <property type="match status" value="1"/>
</dbReference>
<dbReference type="SUPFAM" id="SSF116878">
    <property type="entry name" value="TrmE connector domain"/>
    <property type="match status" value="1"/>
</dbReference>
<dbReference type="Proteomes" id="UP000318529">
    <property type="component" value="Unassembled WGS sequence"/>
</dbReference>
<dbReference type="AlphaFoldDB" id="A0A560CHE5"/>
<feature type="binding site" evidence="7">
    <location>
        <begin position="251"/>
        <end position="257"/>
    </location>
    <ligand>
        <name>GTP</name>
        <dbReference type="ChEBI" id="CHEBI:37565"/>
    </ligand>
</feature>
<keyword evidence="3 7" id="KW-0547">Nucleotide-binding</keyword>
<dbReference type="GO" id="GO:0005737">
    <property type="term" value="C:cytoplasm"/>
    <property type="evidence" value="ECO:0007669"/>
    <property type="project" value="UniProtKB-SubCell"/>
</dbReference>
<feature type="binding site" evidence="7">
    <location>
        <position position="257"/>
    </location>
    <ligand>
        <name>Mg(2+)</name>
        <dbReference type="ChEBI" id="CHEBI:18420"/>
    </ligand>
</feature>
<dbReference type="SUPFAM" id="SSF52540">
    <property type="entry name" value="P-loop containing nucleoside triphosphate hydrolases"/>
    <property type="match status" value="1"/>
</dbReference>
<dbReference type="GO" id="GO:0002098">
    <property type="term" value="P:tRNA wobble uridine modification"/>
    <property type="evidence" value="ECO:0007669"/>
    <property type="project" value="TreeGrafter"/>
</dbReference>
<dbReference type="GO" id="GO:0030488">
    <property type="term" value="P:tRNA methylation"/>
    <property type="evidence" value="ECO:0007669"/>
    <property type="project" value="TreeGrafter"/>
</dbReference>
<dbReference type="GO" id="GO:0005525">
    <property type="term" value="F:GTP binding"/>
    <property type="evidence" value="ECO:0007669"/>
    <property type="project" value="UniProtKB-UniRule"/>
</dbReference>
<feature type="binding site" evidence="7">
    <location>
        <position position="86"/>
    </location>
    <ligand>
        <name>(6S)-5-formyl-5,6,7,8-tetrahydrofolate</name>
        <dbReference type="ChEBI" id="CHEBI:57457"/>
    </ligand>
</feature>
<comment type="caution">
    <text evidence="10">The sequence shown here is derived from an EMBL/GenBank/DDBJ whole genome shotgun (WGS) entry which is preliminary data.</text>
</comment>
<dbReference type="Pfam" id="PF12631">
    <property type="entry name" value="MnmE_helical"/>
    <property type="match status" value="1"/>
</dbReference>
<keyword evidence="4 7" id="KW-0378">Hydrolase</keyword>
<proteinExistence type="inferred from homology"/>
<dbReference type="InterPro" id="IPR006073">
    <property type="entry name" value="GTP-bd"/>
</dbReference>
<evidence type="ECO:0000256" key="6">
    <source>
        <dbReference type="ARBA" id="ARBA00023134"/>
    </source>
</evidence>
<dbReference type="CDD" id="cd14858">
    <property type="entry name" value="TrmE_N"/>
    <property type="match status" value="1"/>
</dbReference>
<comment type="subcellular location">
    <subcellularLocation>
        <location evidence="7">Cytoplasm</location>
    </subcellularLocation>
</comment>
<dbReference type="InterPro" id="IPR031168">
    <property type="entry name" value="G_TrmE"/>
</dbReference>
<keyword evidence="7" id="KW-0460">Magnesium</keyword>
<evidence type="ECO:0000256" key="3">
    <source>
        <dbReference type="ARBA" id="ARBA00022741"/>
    </source>
</evidence>
<comment type="cofactor">
    <cofactor evidence="7">
        <name>K(+)</name>
        <dbReference type="ChEBI" id="CHEBI:29103"/>
    </cofactor>
    <text evidence="7">Binds 1 potassium ion per subunit.</text>
</comment>
<keyword evidence="7" id="KW-0963">Cytoplasm</keyword>
<dbReference type="Pfam" id="PF01926">
    <property type="entry name" value="MMR_HSR1"/>
    <property type="match status" value="1"/>
</dbReference>
<dbReference type="NCBIfam" id="NF003661">
    <property type="entry name" value="PRK05291.1-3"/>
    <property type="match status" value="1"/>
</dbReference>
<organism evidence="10 11">
    <name type="scientific">Azospirillum brasilense</name>
    <dbReference type="NCBI Taxonomy" id="192"/>
    <lineage>
        <taxon>Bacteria</taxon>
        <taxon>Pseudomonadati</taxon>
        <taxon>Pseudomonadota</taxon>
        <taxon>Alphaproteobacteria</taxon>
        <taxon>Rhodospirillales</taxon>
        <taxon>Azospirillaceae</taxon>
        <taxon>Azospirillum</taxon>
    </lineage>
</organism>
<evidence type="ECO:0000256" key="5">
    <source>
        <dbReference type="ARBA" id="ARBA00022958"/>
    </source>
</evidence>
<feature type="binding site" evidence="7">
    <location>
        <begin position="276"/>
        <end position="279"/>
    </location>
    <ligand>
        <name>GTP</name>
        <dbReference type="ChEBI" id="CHEBI:37565"/>
    </ligand>
</feature>
<dbReference type="PANTHER" id="PTHR42714:SF2">
    <property type="entry name" value="TRNA MODIFICATION GTPASE GTPBP3, MITOCHONDRIAL"/>
    <property type="match status" value="1"/>
</dbReference>
<dbReference type="PANTHER" id="PTHR42714">
    <property type="entry name" value="TRNA MODIFICATION GTPASE GTPBP3"/>
    <property type="match status" value="1"/>
</dbReference>
<evidence type="ECO:0000313" key="10">
    <source>
        <dbReference type="EMBL" id="TWA84279.1"/>
    </source>
</evidence>
<dbReference type="HAMAP" id="MF_00379">
    <property type="entry name" value="GTPase_MnmE"/>
    <property type="match status" value="1"/>
</dbReference>
<keyword evidence="6 7" id="KW-0342">GTP-binding</keyword>
<comment type="similarity">
    <text evidence="1 7 8">Belongs to the TRAFAC class TrmE-Era-EngA-EngB-Septin-like GTPase superfamily. TrmE GTPase family.</text>
</comment>
<feature type="binding site" evidence="7">
    <location>
        <position position="236"/>
    </location>
    <ligand>
        <name>Mg(2+)</name>
        <dbReference type="ChEBI" id="CHEBI:18420"/>
    </ligand>
</feature>
<evidence type="ECO:0000256" key="1">
    <source>
        <dbReference type="ARBA" id="ARBA00011043"/>
    </source>
</evidence>
<feature type="binding site" evidence="7">
    <location>
        <begin position="356"/>
        <end position="358"/>
    </location>
    <ligand>
        <name>GTP</name>
        <dbReference type="ChEBI" id="CHEBI:37565"/>
    </ligand>
</feature>
<reference evidence="10 11" key="1">
    <citation type="submission" date="2019-06" db="EMBL/GenBank/DDBJ databases">
        <title>Genomic Encyclopedia of Type Strains, Phase IV (KMG-V): Genome sequencing to study the core and pangenomes of soil and plant-associated prokaryotes.</title>
        <authorList>
            <person name="Whitman W."/>
        </authorList>
    </citation>
    <scope>NUCLEOTIDE SEQUENCE [LARGE SCALE GENOMIC DNA]</scope>
    <source>
        <strain evidence="10 11">BR 11650</strain>
    </source>
</reference>
<protein>
    <recommendedName>
        <fullName evidence="7">tRNA modification GTPase MnmE</fullName>
        <ecNumber evidence="7">3.6.-.-</ecNumber>
    </recommendedName>
</protein>
<evidence type="ECO:0000259" key="9">
    <source>
        <dbReference type="PROSITE" id="PS51709"/>
    </source>
</evidence>
<comment type="function">
    <text evidence="7">Exhibits a very high intrinsic GTPase hydrolysis rate. Involved in the addition of a carboxymethylaminomethyl (cmnm) group at the wobble position (U34) of certain tRNAs, forming tRNA-cmnm(5)s(2)U34.</text>
</comment>
<dbReference type="InterPro" id="IPR004520">
    <property type="entry name" value="GTPase_MnmE"/>
</dbReference>
<dbReference type="Gene3D" id="3.30.1360.120">
    <property type="entry name" value="Probable tRNA modification gtpase trme, domain 1"/>
    <property type="match status" value="1"/>
</dbReference>
<feature type="binding site" evidence="7">
    <location>
        <position position="126"/>
    </location>
    <ligand>
        <name>(6S)-5-formyl-5,6,7,8-tetrahydrofolate</name>
        <dbReference type="ChEBI" id="CHEBI:57457"/>
    </ligand>
</feature>
<evidence type="ECO:0000256" key="2">
    <source>
        <dbReference type="ARBA" id="ARBA00022694"/>
    </source>
</evidence>
<dbReference type="InterPro" id="IPR027266">
    <property type="entry name" value="TrmE/GcvT-like"/>
</dbReference>
<dbReference type="PROSITE" id="PS51709">
    <property type="entry name" value="G_TRME"/>
    <property type="match status" value="1"/>
</dbReference>
<dbReference type="Pfam" id="PF10396">
    <property type="entry name" value="TrmE_N"/>
    <property type="match status" value="1"/>
</dbReference>
<dbReference type="InterPro" id="IPR018948">
    <property type="entry name" value="GTP-bd_TrmE_N"/>
</dbReference>
<dbReference type="CDD" id="cd04164">
    <property type="entry name" value="trmE"/>
    <property type="match status" value="1"/>
</dbReference>
<comment type="caution">
    <text evidence="7">Lacks conserved residue(s) required for the propagation of feature annotation.</text>
</comment>
<dbReference type="FunFam" id="3.30.1360.120:FF:000007">
    <property type="entry name" value="tRNA modification GTPase GTPBP3, mitochondrial"/>
    <property type="match status" value="1"/>
</dbReference>
<dbReference type="NCBIfam" id="TIGR00231">
    <property type="entry name" value="small_GTP"/>
    <property type="match status" value="1"/>
</dbReference>
<dbReference type="NCBIfam" id="TIGR00450">
    <property type="entry name" value="mnmE_trmE_thdF"/>
    <property type="match status" value="1"/>
</dbReference>
<sequence length="449" mass="47467">MMTSGMMIPTIFALATAPGRAGVAVVRVSGPASGDALAALTGKPLPTPRMATLVRLRDPRTGEALDDALVLRFTTPRSFTGEDVVELHLHGGRAVVAGVVEALSALPGLRVAEPGEFTRRAFENGKLDLTEAEAVADLVDAETSAQRRQALRQMEGALGTLYDGWRERLTRSLAHIEADIDFPDEDLPSGVSDAARPVLDALAAEIDVHLDDRGRGERLREGLHIAIVGAPNAGKSSLLNALARREAAIVSARAGTTRDVIEVHLDLGGYPVVLADTAGLREAAADEIEEEGIRRALDRAARADVKVAVFDATALPALDPATVALLDKDTVVVLNKTDVADAAVPTVGGWEATTVSARTGAGLPELETRLTAFTADRLAGSGAPALTRARHRSALEECRDALRRALTAPLPELMAEDVRLASRALGRITGRVDVEDLLDVIFRDFCIGK</sequence>
<keyword evidence="2 7" id="KW-0819">tRNA processing</keyword>
<dbReference type="EMBL" id="VITH01000005">
    <property type="protein sequence ID" value="TWA84279.1"/>
    <property type="molecule type" value="Genomic_DNA"/>
</dbReference>
<dbReference type="GO" id="GO:0003924">
    <property type="term" value="F:GTPase activity"/>
    <property type="evidence" value="ECO:0007669"/>
    <property type="project" value="UniProtKB-UniRule"/>
</dbReference>
<feature type="binding site" evidence="7">
    <location>
        <position position="27"/>
    </location>
    <ligand>
        <name>(6S)-5-formyl-5,6,7,8-tetrahydrofolate</name>
        <dbReference type="ChEBI" id="CHEBI:57457"/>
    </ligand>
</feature>
<dbReference type="InterPro" id="IPR027417">
    <property type="entry name" value="P-loop_NTPase"/>
</dbReference>
<evidence type="ECO:0000256" key="8">
    <source>
        <dbReference type="RuleBase" id="RU003313"/>
    </source>
</evidence>
<keyword evidence="7" id="KW-0479">Metal-binding</keyword>